<keyword evidence="2" id="KW-0862">Zinc</keyword>
<accession>A0A2S8J6T9</accession>
<comment type="cofactor">
    <cofactor evidence="2">
        <name>Zn(2+)</name>
        <dbReference type="ChEBI" id="CHEBI:29105"/>
    </cofactor>
    <text evidence="2">Binds 1 divalent metal cation per subunit.</text>
</comment>
<evidence type="ECO:0000259" key="4">
    <source>
        <dbReference type="Pfam" id="PF08450"/>
    </source>
</evidence>
<feature type="binding site" evidence="2">
    <location>
        <position position="235"/>
    </location>
    <ligand>
        <name>a divalent metal cation</name>
        <dbReference type="ChEBI" id="CHEBI:60240"/>
    </ligand>
</feature>
<organism evidence="5 6">
    <name type="scientific">Rhodococcus opacus</name>
    <name type="common">Nocardia opaca</name>
    <dbReference type="NCBI Taxonomy" id="37919"/>
    <lineage>
        <taxon>Bacteria</taxon>
        <taxon>Bacillati</taxon>
        <taxon>Actinomycetota</taxon>
        <taxon>Actinomycetes</taxon>
        <taxon>Mycobacteriales</taxon>
        <taxon>Nocardiaceae</taxon>
        <taxon>Rhodococcus</taxon>
    </lineage>
</organism>
<dbReference type="PRINTS" id="PR01790">
    <property type="entry name" value="SMP30FAMILY"/>
</dbReference>
<reference evidence="6" key="1">
    <citation type="submission" date="2018-02" db="EMBL/GenBank/DDBJ databases">
        <title>Draft genome sequencing of Rhodococcus opacus KU647198.</title>
        <authorList>
            <person name="Zheng B.-X."/>
        </authorList>
    </citation>
    <scope>NUCLEOTIDE SEQUENCE [LARGE SCALE GENOMIC DNA]</scope>
    <source>
        <strain evidence="6">04-OD7</strain>
    </source>
</reference>
<dbReference type="InterPro" id="IPR013658">
    <property type="entry name" value="SGL"/>
</dbReference>
<evidence type="ECO:0000256" key="3">
    <source>
        <dbReference type="SAM" id="MobiDB-lite"/>
    </source>
</evidence>
<name>A0A2S8J6T9_RHOOP</name>
<protein>
    <submittedName>
        <fullName evidence="5">SMP-30/gluconolaconase/LRE-like region-containing protein</fullName>
    </submittedName>
</protein>
<dbReference type="GO" id="GO:0046872">
    <property type="term" value="F:metal ion binding"/>
    <property type="evidence" value="ECO:0007669"/>
    <property type="project" value="UniProtKB-KW"/>
</dbReference>
<dbReference type="InterPro" id="IPR051262">
    <property type="entry name" value="SMP-30/CGR1_Lactonase"/>
</dbReference>
<evidence type="ECO:0000313" key="5">
    <source>
        <dbReference type="EMBL" id="PQP22791.1"/>
    </source>
</evidence>
<dbReference type="AlphaFoldDB" id="A0A2S8J6T9"/>
<evidence type="ECO:0000313" key="6">
    <source>
        <dbReference type="Proteomes" id="UP000239290"/>
    </source>
</evidence>
<dbReference type="PANTHER" id="PTHR47572:SF5">
    <property type="entry name" value="BLR2277 PROTEIN"/>
    <property type="match status" value="1"/>
</dbReference>
<feature type="compositionally biased region" description="Low complexity" evidence="3">
    <location>
        <begin position="316"/>
        <end position="329"/>
    </location>
</feature>
<feature type="binding site" evidence="2">
    <location>
        <position position="189"/>
    </location>
    <ligand>
        <name>a divalent metal cation</name>
        <dbReference type="ChEBI" id="CHEBI:60240"/>
    </ligand>
</feature>
<dbReference type="EMBL" id="PUIO01000028">
    <property type="protein sequence ID" value="PQP22791.1"/>
    <property type="molecule type" value="Genomic_DNA"/>
</dbReference>
<feature type="active site" description="Proton donor/acceptor" evidence="1">
    <location>
        <position position="235"/>
    </location>
</feature>
<dbReference type="Proteomes" id="UP000239290">
    <property type="component" value="Unassembled WGS sequence"/>
</dbReference>
<keyword evidence="2" id="KW-0479">Metal-binding</keyword>
<evidence type="ECO:0000256" key="1">
    <source>
        <dbReference type="PIRSR" id="PIRSR605511-1"/>
    </source>
</evidence>
<feature type="domain" description="SMP-30/Gluconolactonase/LRE-like region" evidence="4">
    <location>
        <begin position="41"/>
        <end position="294"/>
    </location>
</feature>
<evidence type="ECO:0000256" key="2">
    <source>
        <dbReference type="PIRSR" id="PIRSR605511-2"/>
    </source>
</evidence>
<feature type="region of interest" description="Disordered" evidence="3">
    <location>
        <begin position="310"/>
        <end position="329"/>
    </location>
</feature>
<gene>
    <name evidence="5" type="ORF">C5613_22260</name>
</gene>
<dbReference type="Gene3D" id="2.120.10.30">
    <property type="entry name" value="TolB, C-terminal domain"/>
    <property type="match status" value="1"/>
</dbReference>
<sequence length="329" mass="34679">MGLDHLRDGGDDQNRTALMAAPSITTRTVDNGLTLAENIGFTEGPVWTTDGRLFVTSVSRGALYEGFLDGRPAVAAAETGGGPNGMTLGYDGQLWITQNGGDVMPTRSQLPVSPSIQVWDYRASTTPSTLFSGKVDAPSDCTFGPDGALWFTDPNGHGFGDAALPGRVWRYDPAADHATVVLDDVFFPNGIAFGPYPEHLYVAETARNRVRRYLVTASTATVDHDFPEITVPTPDGINIDAQGGLWVAGSKSGTVTYFDPAGQMREQLAIGEGTMPTSVCFAGDALDRLIVTVAKGGRVLAFPVEIPGLPTPPAAAPTVSSPAQPEEPQ</sequence>
<dbReference type="PANTHER" id="PTHR47572">
    <property type="entry name" value="LIPOPROTEIN-RELATED"/>
    <property type="match status" value="1"/>
</dbReference>
<dbReference type="SUPFAM" id="SSF63829">
    <property type="entry name" value="Calcium-dependent phosphotriesterase"/>
    <property type="match status" value="1"/>
</dbReference>
<comment type="caution">
    <text evidence="5">The sequence shown here is derived from an EMBL/GenBank/DDBJ whole genome shotgun (WGS) entry which is preliminary data.</text>
</comment>
<dbReference type="InterPro" id="IPR005511">
    <property type="entry name" value="SMP-30"/>
</dbReference>
<dbReference type="InterPro" id="IPR011042">
    <property type="entry name" value="6-blade_b-propeller_TolB-like"/>
</dbReference>
<dbReference type="Pfam" id="PF08450">
    <property type="entry name" value="SGL"/>
    <property type="match status" value="1"/>
</dbReference>
<proteinExistence type="predicted"/>